<dbReference type="Pfam" id="PF06580">
    <property type="entry name" value="His_kinase"/>
    <property type="match status" value="1"/>
</dbReference>
<comment type="caution">
    <text evidence="3">The sequence shown here is derived from an EMBL/GenBank/DDBJ whole genome shotgun (WGS) entry which is preliminary data.</text>
</comment>
<proteinExistence type="predicted"/>
<protein>
    <submittedName>
        <fullName evidence="3">Sensor histidine kinase</fullName>
        <ecNumber evidence="3">2.7.13.3</ecNumber>
    </submittedName>
</protein>
<feature type="transmembrane region" description="Helical" evidence="1">
    <location>
        <begin position="44"/>
        <end position="64"/>
    </location>
</feature>
<dbReference type="RefSeq" id="WP_394162954.1">
    <property type="nucleotide sequence ID" value="NZ_JBHGCJ010000005.1"/>
</dbReference>
<gene>
    <name evidence="3" type="ORF">ACEU0G_003364</name>
</gene>
<dbReference type="Gene3D" id="3.30.565.10">
    <property type="entry name" value="Histidine kinase-like ATPase, C-terminal domain"/>
    <property type="match status" value="1"/>
</dbReference>
<keyword evidence="1" id="KW-0472">Membrane</keyword>
<dbReference type="Proteomes" id="UP001605261">
    <property type="component" value="Unassembled WGS sequence"/>
</dbReference>
<keyword evidence="3" id="KW-0418">Kinase</keyword>
<feature type="transmembrane region" description="Helical" evidence="1">
    <location>
        <begin position="125"/>
        <end position="149"/>
    </location>
</feature>
<dbReference type="GO" id="GO:0004673">
    <property type="term" value="F:protein histidine kinase activity"/>
    <property type="evidence" value="ECO:0007669"/>
    <property type="project" value="UniProtKB-EC"/>
</dbReference>
<feature type="transmembrane region" description="Helical" evidence="1">
    <location>
        <begin position="12"/>
        <end position="32"/>
    </location>
</feature>
<dbReference type="EMBL" id="JBHGCJ010000005">
    <property type="protein sequence ID" value="MFG6109353.1"/>
    <property type="molecule type" value="Genomic_DNA"/>
</dbReference>
<dbReference type="InterPro" id="IPR010559">
    <property type="entry name" value="Sig_transdc_His_kin_internal"/>
</dbReference>
<sequence>MSQTTAPIPPLRYALALWAVLFASSVPAVYLAQTVGGEAGGWPAALWFMAGSQLPWLLATPVLWRLCRRWPLGMGRDLRHGACLLLLGAGVTPLLSAMGWVLGSWLSQLHPWGSLPDRTAAVRAIAATALFAAPTFVAVIGLGQTLAFVQRYRRRGALLDQARQTALRQHLHHHFLFNALNAIGGLGYQRPADADRALAGLSDLLRDAMACPPQRTLAEEVAAANDYLALQRLLRGMPLTVQWRLSAEAWQCQVPSLLLQPLLENAVRHSGWEQAEAALEIDVRADVAEGVLRLSVRNPHGLAPQIPPAGTGSGLGNLRQRLDALHGARGSVQAAVEGDHFSVRLRLPAIDAQEWA</sequence>
<accession>A0ABW7CWK2</accession>
<dbReference type="InterPro" id="IPR050640">
    <property type="entry name" value="Bact_2-comp_sensor_kinase"/>
</dbReference>
<feature type="transmembrane region" description="Helical" evidence="1">
    <location>
        <begin position="84"/>
        <end position="105"/>
    </location>
</feature>
<evidence type="ECO:0000313" key="4">
    <source>
        <dbReference type="Proteomes" id="UP001605261"/>
    </source>
</evidence>
<name>A0ABW7CWK2_9GAMM</name>
<keyword evidence="1" id="KW-1133">Transmembrane helix</keyword>
<organism evidence="3 4">
    <name type="scientific">Stenotrophomonas nematodicola</name>
    <dbReference type="NCBI Taxonomy" id="2656746"/>
    <lineage>
        <taxon>Bacteria</taxon>
        <taxon>Pseudomonadati</taxon>
        <taxon>Pseudomonadota</taxon>
        <taxon>Gammaproteobacteria</taxon>
        <taxon>Lysobacterales</taxon>
        <taxon>Lysobacteraceae</taxon>
        <taxon>Stenotrophomonas</taxon>
    </lineage>
</organism>
<reference evidence="3 4" key="1">
    <citation type="submission" date="2024-09" db="EMBL/GenBank/DDBJ databases">
        <authorList>
            <consortium name="All-Russian atlas of soil microorganisms"/>
            <consortium name="as a basis for the search for new antimicrobial producers and enzymes with unique properties"/>
            <person name="Sokolova E.A."/>
            <person name="Voronina E.N."/>
        </authorList>
    </citation>
    <scope>NUCLEOTIDE SEQUENCE [LARGE SCALE GENOMIC DNA]</scope>
    <source>
        <strain evidence="3 4">AF-22b-331.1</strain>
    </source>
</reference>
<evidence type="ECO:0000256" key="1">
    <source>
        <dbReference type="SAM" id="Phobius"/>
    </source>
</evidence>
<feature type="domain" description="Signal transduction histidine kinase internal region" evidence="2">
    <location>
        <begin position="163"/>
        <end position="233"/>
    </location>
</feature>
<evidence type="ECO:0000313" key="3">
    <source>
        <dbReference type="EMBL" id="MFG6109353.1"/>
    </source>
</evidence>
<evidence type="ECO:0000259" key="2">
    <source>
        <dbReference type="Pfam" id="PF06580"/>
    </source>
</evidence>
<dbReference type="InterPro" id="IPR036890">
    <property type="entry name" value="HATPase_C_sf"/>
</dbReference>
<keyword evidence="3" id="KW-0808">Transferase</keyword>
<keyword evidence="1" id="KW-0812">Transmembrane</keyword>
<dbReference type="EC" id="2.7.13.3" evidence="3"/>
<dbReference type="PANTHER" id="PTHR34220">
    <property type="entry name" value="SENSOR HISTIDINE KINASE YPDA"/>
    <property type="match status" value="1"/>
</dbReference>
<keyword evidence="4" id="KW-1185">Reference proteome</keyword>
<dbReference type="SUPFAM" id="SSF55874">
    <property type="entry name" value="ATPase domain of HSP90 chaperone/DNA topoisomerase II/histidine kinase"/>
    <property type="match status" value="1"/>
</dbReference>
<dbReference type="PANTHER" id="PTHR34220:SF7">
    <property type="entry name" value="SENSOR HISTIDINE KINASE YPDA"/>
    <property type="match status" value="1"/>
</dbReference>